<evidence type="ECO:0000313" key="3">
    <source>
        <dbReference type="Proteomes" id="UP000308197"/>
    </source>
</evidence>
<evidence type="ECO:0000313" key="2">
    <source>
        <dbReference type="EMBL" id="TFK89020.1"/>
    </source>
</evidence>
<protein>
    <submittedName>
        <fullName evidence="2">Uncharacterized protein</fullName>
    </submittedName>
</protein>
<dbReference type="InParanoid" id="A0A5C3PLD5"/>
<name>A0A5C3PLD5_9APHY</name>
<organism evidence="2 3">
    <name type="scientific">Polyporus arcularius HHB13444</name>
    <dbReference type="NCBI Taxonomy" id="1314778"/>
    <lineage>
        <taxon>Eukaryota</taxon>
        <taxon>Fungi</taxon>
        <taxon>Dikarya</taxon>
        <taxon>Basidiomycota</taxon>
        <taxon>Agaricomycotina</taxon>
        <taxon>Agaricomycetes</taxon>
        <taxon>Polyporales</taxon>
        <taxon>Polyporaceae</taxon>
        <taxon>Polyporus</taxon>
    </lineage>
</organism>
<evidence type="ECO:0000256" key="1">
    <source>
        <dbReference type="SAM" id="MobiDB-lite"/>
    </source>
</evidence>
<sequence length="746" mass="82442">RLCDNQGHAEIEELLHGLRRRFEVLQTADPEIAVADNCCHIRNAILKVFPNITVVLDVWHFMMRYLICIINGTKNPHRAEVARDLSSAILESTASGRGPAVYRSQSEQETRLQEVFDKWSAHGGVWSAAAAKAHTEQLAHVRKGCLTQQRDDVRSDGSRIEGVHKGLNHLQRSFASGLEIILYLIHDYFLRRNVRSESADPDATPFIASAHGSHHLRLVDMCAKIWNGLISAAQKRGRTLPSGIRALPEFIPVNSGESFGMMKMSAEVAAHHSLATVKQEDINDVYDLSARDILDPTRLLEELGVDPTLLHLPLPDAPKADAPAVTARGPVPAQKRAFSPSISTADVSLPSPGPVPAQAAGDLPPRKKARLYVVGTPGTASFASSSSSKLVVASKIAGPSAAVPTAEVSRMRTEYHRLLYSFVLAQARLSNFFAPRRPEFHANSSVRPCIPEPTITGATPSQKLISIATGIDIRMRSFTATDKKEFFLFMDLRERYQWASFTMSPFDWVTAASAYNQELEALNIREGRAFIKRTPRALMDFLGKLETKILARIASGNFKSKEGATAFWTRHCHAVSLGTKSQRFNHTCSRCQKIMYPGPQGADINHKKAHCSDGAMQAKKTVEKVIQGQIAKIVDDPPPYPQPAGVFSKGTAFHPVAFLQEVRTLYERVIEHKDAVTMQDLAFASMLNGRTLMLEASNDAPAMTLFKLFPSLSVEGTFPQHLLVDYEGMRYLRINFLDESAEDVPQ</sequence>
<keyword evidence="3" id="KW-1185">Reference proteome</keyword>
<reference evidence="2 3" key="1">
    <citation type="journal article" date="2019" name="Nat. Ecol. Evol.">
        <title>Megaphylogeny resolves global patterns of mushroom evolution.</title>
        <authorList>
            <person name="Varga T."/>
            <person name="Krizsan K."/>
            <person name="Foldi C."/>
            <person name="Dima B."/>
            <person name="Sanchez-Garcia M."/>
            <person name="Sanchez-Ramirez S."/>
            <person name="Szollosi G.J."/>
            <person name="Szarkandi J.G."/>
            <person name="Papp V."/>
            <person name="Albert L."/>
            <person name="Andreopoulos W."/>
            <person name="Angelini C."/>
            <person name="Antonin V."/>
            <person name="Barry K.W."/>
            <person name="Bougher N.L."/>
            <person name="Buchanan P."/>
            <person name="Buyck B."/>
            <person name="Bense V."/>
            <person name="Catcheside P."/>
            <person name="Chovatia M."/>
            <person name="Cooper J."/>
            <person name="Damon W."/>
            <person name="Desjardin D."/>
            <person name="Finy P."/>
            <person name="Geml J."/>
            <person name="Haridas S."/>
            <person name="Hughes K."/>
            <person name="Justo A."/>
            <person name="Karasinski D."/>
            <person name="Kautmanova I."/>
            <person name="Kiss B."/>
            <person name="Kocsube S."/>
            <person name="Kotiranta H."/>
            <person name="LaButti K.M."/>
            <person name="Lechner B.E."/>
            <person name="Liimatainen K."/>
            <person name="Lipzen A."/>
            <person name="Lukacs Z."/>
            <person name="Mihaltcheva S."/>
            <person name="Morgado L.N."/>
            <person name="Niskanen T."/>
            <person name="Noordeloos M.E."/>
            <person name="Ohm R.A."/>
            <person name="Ortiz-Santana B."/>
            <person name="Ovrebo C."/>
            <person name="Racz N."/>
            <person name="Riley R."/>
            <person name="Savchenko A."/>
            <person name="Shiryaev A."/>
            <person name="Soop K."/>
            <person name="Spirin V."/>
            <person name="Szebenyi C."/>
            <person name="Tomsovsky M."/>
            <person name="Tulloss R.E."/>
            <person name="Uehling J."/>
            <person name="Grigoriev I.V."/>
            <person name="Vagvolgyi C."/>
            <person name="Papp T."/>
            <person name="Martin F.M."/>
            <person name="Miettinen O."/>
            <person name="Hibbett D.S."/>
            <person name="Nagy L.G."/>
        </authorList>
    </citation>
    <scope>NUCLEOTIDE SEQUENCE [LARGE SCALE GENOMIC DNA]</scope>
    <source>
        <strain evidence="2 3">HHB13444</strain>
    </source>
</reference>
<dbReference type="Proteomes" id="UP000308197">
    <property type="component" value="Unassembled WGS sequence"/>
</dbReference>
<dbReference type="EMBL" id="ML211090">
    <property type="protein sequence ID" value="TFK89020.1"/>
    <property type="molecule type" value="Genomic_DNA"/>
</dbReference>
<accession>A0A5C3PLD5</accession>
<dbReference type="AlphaFoldDB" id="A0A5C3PLD5"/>
<feature type="region of interest" description="Disordered" evidence="1">
    <location>
        <begin position="343"/>
        <end position="362"/>
    </location>
</feature>
<gene>
    <name evidence="2" type="ORF">K466DRAFT_487711</name>
</gene>
<feature type="non-terminal residue" evidence="2">
    <location>
        <position position="1"/>
    </location>
</feature>
<proteinExistence type="predicted"/>